<evidence type="ECO:0000313" key="2">
    <source>
        <dbReference type="Proteomes" id="UP000276133"/>
    </source>
</evidence>
<sequence length="72" mass="8440">MSQVRDLTQFKVKSKTIRLSRIECLAMVETKLCENKIMECDDSCLTKNNSIYKNCQSIGVDCQHYWLTFEIN</sequence>
<protein>
    <submittedName>
        <fullName evidence="1">Uncharacterized protein</fullName>
    </submittedName>
</protein>
<gene>
    <name evidence="1" type="ORF">BpHYR1_040399</name>
</gene>
<comment type="caution">
    <text evidence="1">The sequence shown here is derived from an EMBL/GenBank/DDBJ whole genome shotgun (WGS) entry which is preliminary data.</text>
</comment>
<dbReference type="AlphaFoldDB" id="A0A3M7P4N4"/>
<proteinExistence type="predicted"/>
<keyword evidence="2" id="KW-1185">Reference proteome</keyword>
<dbReference type="Proteomes" id="UP000276133">
    <property type="component" value="Unassembled WGS sequence"/>
</dbReference>
<reference evidence="1 2" key="1">
    <citation type="journal article" date="2018" name="Sci. Rep.">
        <title>Genomic signatures of local adaptation to the degree of environmental predictability in rotifers.</title>
        <authorList>
            <person name="Franch-Gras L."/>
            <person name="Hahn C."/>
            <person name="Garcia-Roger E.M."/>
            <person name="Carmona M.J."/>
            <person name="Serra M."/>
            <person name="Gomez A."/>
        </authorList>
    </citation>
    <scope>NUCLEOTIDE SEQUENCE [LARGE SCALE GENOMIC DNA]</scope>
    <source>
        <strain evidence="1">HYR1</strain>
    </source>
</reference>
<accession>A0A3M7P4N4</accession>
<name>A0A3M7P4N4_BRAPC</name>
<organism evidence="1 2">
    <name type="scientific">Brachionus plicatilis</name>
    <name type="common">Marine rotifer</name>
    <name type="synonym">Brachionus muelleri</name>
    <dbReference type="NCBI Taxonomy" id="10195"/>
    <lineage>
        <taxon>Eukaryota</taxon>
        <taxon>Metazoa</taxon>
        <taxon>Spiralia</taxon>
        <taxon>Gnathifera</taxon>
        <taxon>Rotifera</taxon>
        <taxon>Eurotatoria</taxon>
        <taxon>Monogononta</taxon>
        <taxon>Pseudotrocha</taxon>
        <taxon>Ploima</taxon>
        <taxon>Brachionidae</taxon>
        <taxon>Brachionus</taxon>
    </lineage>
</organism>
<dbReference type="EMBL" id="REGN01013394">
    <property type="protein sequence ID" value="RMZ93983.1"/>
    <property type="molecule type" value="Genomic_DNA"/>
</dbReference>
<evidence type="ECO:0000313" key="1">
    <source>
        <dbReference type="EMBL" id="RMZ93983.1"/>
    </source>
</evidence>